<protein>
    <submittedName>
        <fullName evidence="1">Acetyl-coenzyme A synthetase</fullName>
    </submittedName>
</protein>
<gene>
    <name evidence="1" type="primary">acsA_8</name>
    <name evidence="1" type="ORF">CM83_99562</name>
    <name evidence="2" type="ORF">g.42968</name>
</gene>
<dbReference type="AlphaFoldDB" id="A0A0A9W8T6"/>
<evidence type="ECO:0000313" key="1">
    <source>
        <dbReference type="EMBL" id="JAG03831.1"/>
    </source>
</evidence>
<proteinExistence type="predicted"/>
<organism evidence="1">
    <name type="scientific">Lygus hesperus</name>
    <name type="common">Western plant bug</name>
    <dbReference type="NCBI Taxonomy" id="30085"/>
    <lineage>
        <taxon>Eukaryota</taxon>
        <taxon>Metazoa</taxon>
        <taxon>Ecdysozoa</taxon>
        <taxon>Arthropoda</taxon>
        <taxon>Hexapoda</taxon>
        <taxon>Insecta</taxon>
        <taxon>Pterygota</taxon>
        <taxon>Neoptera</taxon>
        <taxon>Paraneoptera</taxon>
        <taxon>Hemiptera</taxon>
        <taxon>Heteroptera</taxon>
        <taxon>Panheteroptera</taxon>
        <taxon>Cimicomorpha</taxon>
        <taxon>Miridae</taxon>
        <taxon>Mirini</taxon>
        <taxon>Lygus</taxon>
    </lineage>
</organism>
<name>A0A0A9W8T6_LYGHE</name>
<evidence type="ECO:0000313" key="2">
    <source>
        <dbReference type="EMBL" id="JAQ14680.1"/>
    </source>
</evidence>
<dbReference type="EMBL" id="GBHO01039773">
    <property type="protein sequence ID" value="JAG03831.1"/>
    <property type="molecule type" value="Transcribed_RNA"/>
</dbReference>
<reference evidence="1" key="1">
    <citation type="journal article" date="2014" name="PLoS ONE">
        <title>Transcriptome-Based Identification of ABC Transporters in the Western Tarnished Plant Bug Lygus hesperus.</title>
        <authorList>
            <person name="Hull J.J."/>
            <person name="Chaney K."/>
            <person name="Geib S.M."/>
            <person name="Fabrick J.A."/>
            <person name="Brent C.S."/>
            <person name="Walsh D."/>
            <person name="Lavine L.C."/>
        </authorList>
    </citation>
    <scope>NUCLEOTIDE SEQUENCE</scope>
</reference>
<reference evidence="2" key="3">
    <citation type="journal article" date="2016" name="Gigascience">
        <title>De novo construction of an expanded transcriptome assembly for the western tarnished plant bug, Lygus hesperus.</title>
        <authorList>
            <person name="Tassone E.E."/>
            <person name="Geib S.M."/>
            <person name="Hall B."/>
            <person name="Fabrick J.A."/>
            <person name="Brent C.S."/>
            <person name="Hull J.J."/>
        </authorList>
    </citation>
    <scope>NUCLEOTIDE SEQUENCE</scope>
</reference>
<reference evidence="1" key="2">
    <citation type="submission" date="2014-07" db="EMBL/GenBank/DDBJ databases">
        <authorList>
            <person name="Hull J."/>
        </authorList>
    </citation>
    <scope>NUCLEOTIDE SEQUENCE</scope>
</reference>
<sequence>MAPRLLHLSLSAAASLYLSPSQRGSRGTLATVLTLGSPESTPLVVCIVVSTETAPYWSALSAMVAATVVFPALCAARLVGATTAVVSSPRIDSPHCCFVCCAWNFADLSPSSMTLAYPTTTAVVGVVVCATMLVSSLAGCTPTTGCSTHCRRTDSIVHTSYSSSHAGVPSNVFPVRVALSSPRIRFLVSHRSLTPYRLRLPSFQRVWCSTTTPLRLLSLHSSHCLLPSPLLQLLLYLLRPRHHCRYLRLCCDSFATTTSSKSVPACLLVSPTCLLANLAAVSTAISIAFHPTRTDLDVSLHHHTSPNHFPHAVVSLLQTMFATFVVAPATASSHLHSVLRASIPSYLVSGCIPWCNRPLVAVRFDASTSSTETANVHQTRVFVSTVYSSTCWPNQLRRCYRQGLFPWAPADVGSASMTAILHLSTLANMLATILAPFVPPYPSTPTLVRGCGLYANPSVLGRSCCSTAVCSPSPTTQRRLGLLYYCPLLAGFPTYCSLQSVGRGGTPPTRSYGCTCTTLCTPKSLG</sequence>
<accession>A0A0A9W8T6</accession>
<dbReference type="EMBL" id="GDHC01003949">
    <property type="protein sequence ID" value="JAQ14680.1"/>
    <property type="molecule type" value="Transcribed_RNA"/>
</dbReference>